<feature type="region of interest" description="Disordered" evidence="1">
    <location>
        <begin position="1"/>
        <end position="42"/>
    </location>
</feature>
<name>A0A1U7D4N9_9RHOB</name>
<evidence type="ECO:0000313" key="3">
    <source>
        <dbReference type="Proteomes" id="UP000186559"/>
    </source>
</evidence>
<dbReference type="AlphaFoldDB" id="A0A1U7D4N9"/>
<dbReference type="Proteomes" id="UP000186559">
    <property type="component" value="Chromosome"/>
</dbReference>
<proteinExistence type="predicted"/>
<gene>
    <name evidence="2" type="ORF">Ga0080559_TMP2325</name>
</gene>
<dbReference type="KEGG" id="tpro:Ga0080559_TMP2325"/>
<organism evidence="2 3">
    <name type="scientific">Salipiger profundus</name>
    <dbReference type="NCBI Taxonomy" id="1229727"/>
    <lineage>
        <taxon>Bacteria</taxon>
        <taxon>Pseudomonadati</taxon>
        <taxon>Pseudomonadota</taxon>
        <taxon>Alphaproteobacteria</taxon>
        <taxon>Rhodobacterales</taxon>
        <taxon>Roseobacteraceae</taxon>
        <taxon>Salipiger</taxon>
    </lineage>
</organism>
<keyword evidence="3" id="KW-1185">Reference proteome</keyword>
<dbReference type="EMBL" id="CP014796">
    <property type="protein sequence ID" value="APX23121.1"/>
    <property type="molecule type" value="Genomic_DNA"/>
</dbReference>
<evidence type="ECO:0000313" key="2">
    <source>
        <dbReference type="EMBL" id="APX23121.1"/>
    </source>
</evidence>
<feature type="compositionally biased region" description="Basic residues" evidence="1">
    <location>
        <begin position="32"/>
        <end position="42"/>
    </location>
</feature>
<reference evidence="2 3" key="1">
    <citation type="submission" date="2016-03" db="EMBL/GenBank/DDBJ databases">
        <title>Deep-sea bacteria in the southern Pacific.</title>
        <authorList>
            <person name="Tang K."/>
        </authorList>
    </citation>
    <scope>NUCLEOTIDE SEQUENCE [LARGE SCALE GENOMIC DNA]</scope>
    <source>
        <strain evidence="2 3">JLT2016</strain>
    </source>
</reference>
<protein>
    <submittedName>
        <fullName evidence="2">Uncharacterized protein</fullName>
    </submittedName>
</protein>
<evidence type="ECO:0000256" key="1">
    <source>
        <dbReference type="SAM" id="MobiDB-lite"/>
    </source>
</evidence>
<accession>A0A1U7D4N9</accession>
<feature type="compositionally biased region" description="Polar residues" evidence="1">
    <location>
        <begin position="22"/>
        <end position="31"/>
    </location>
</feature>
<sequence length="42" mass="4438">MRIACHGRSSSRGDCQSGGALSLQTSRQSLRATRKRLGSFGG</sequence>